<keyword evidence="1" id="KW-1133">Transmembrane helix</keyword>
<proteinExistence type="predicted"/>
<organism evidence="2 3">
    <name type="scientific">Laetiporus sulphureus 93-53</name>
    <dbReference type="NCBI Taxonomy" id="1314785"/>
    <lineage>
        <taxon>Eukaryota</taxon>
        <taxon>Fungi</taxon>
        <taxon>Dikarya</taxon>
        <taxon>Basidiomycota</taxon>
        <taxon>Agaricomycotina</taxon>
        <taxon>Agaricomycetes</taxon>
        <taxon>Polyporales</taxon>
        <taxon>Laetiporus</taxon>
    </lineage>
</organism>
<dbReference type="EMBL" id="KV427624">
    <property type="protein sequence ID" value="KZT06495.1"/>
    <property type="molecule type" value="Genomic_DNA"/>
</dbReference>
<feature type="transmembrane region" description="Helical" evidence="1">
    <location>
        <begin position="21"/>
        <end position="44"/>
    </location>
</feature>
<dbReference type="AlphaFoldDB" id="A0A165E8Z3"/>
<sequence>MTSWPAANDEDTDKPKLDVCYMLFVLMSYQIWLRIAGIVGIDIAHRSTDEIAVRGSVCRP</sequence>
<dbReference type="RefSeq" id="XP_040764235.1">
    <property type="nucleotide sequence ID" value="XM_040901475.1"/>
</dbReference>
<keyword evidence="1" id="KW-0812">Transmembrane</keyword>
<name>A0A165E8Z3_9APHY</name>
<evidence type="ECO:0000256" key="1">
    <source>
        <dbReference type="SAM" id="Phobius"/>
    </source>
</evidence>
<dbReference type="GeneID" id="63818507"/>
<protein>
    <submittedName>
        <fullName evidence="2">Uncharacterized protein</fullName>
    </submittedName>
</protein>
<accession>A0A165E8Z3</accession>
<keyword evidence="1" id="KW-0472">Membrane</keyword>
<reference evidence="2 3" key="1">
    <citation type="journal article" date="2016" name="Mol. Biol. Evol.">
        <title>Comparative Genomics of Early-Diverging Mushroom-Forming Fungi Provides Insights into the Origins of Lignocellulose Decay Capabilities.</title>
        <authorList>
            <person name="Nagy L.G."/>
            <person name="Riley R."/>
            <person name="Tritt A."/>
            <person name="Adam C."/>
            <person name="Daum C."/>
            <person name="Floudas D."/>
            <person name="Sun H."/>
            <person name="Yadav J.S."/>
            <person name="Pangilinan J."/>
            <person name="Larsson K.H."/>
            <person name="Matsuura K."/>
            <person name="Barry K."/>
            <person name="Labutti K."/>
            <person name="Kuo R."/>
            <person name="Ohm R.A."/>
            <person name="Bhattacharya S.S."/>
            <person name="Shirouzu T."/>
            <person name="Yoshinaga Y."/>
            <person name="Martin F.M."/>
            <person name="Grigoriev I.V."/>
            <person name="Hibbett D.S."/>
        </authorList>
    </citation>
    <scope>NUCLEOTIDE SEQUENCE [LARGE SCALE GENOMIC DNA]</scope>
    <source>
        <strain evidence="2 3">93-53</strain>
    </source>
</reference>
<evidence type="ECO:0000313" key="2">
    <source>
        <dbReference type="EMBL" id="KZT06495.1"/>
    </source>
</evidence>
<dbReference type="InParanoid" id="A0A165E8Z3"/>
<dbReference type="Proteomes" id="UP000076871">
    <property type="component" value="Unassembled WGS sequence"/>
</dbReference>
<gene>
    <name evidence="2" type="ORF">LAESUDRAFT_180754</name>
</gene>
<evidence type="ECO:0000313" key="3">
    <source>
        <dbReference type="Proteomes" id="UP000076871"/>
    </source>
</evidence>
<keyword evidence="3" id="KW-1185">Reference proteome</keyword>